<dbReference type="InterPro" id="IPR025997">
    <property type="entry name" value="SBP_2_dom"/>
</dbReference>
<evidence type="ECO:0000256" key="2">
    <source>
        <dbReference type="ARBA" id="ARBA00007639"/>
    </source>
</evidence>
<dbReference type="GO" id="GO:0030246">
    <property type="term" value="F:carbohydrate binding"/>
    <property type="evidence" value="ECO:0007669"/>
    <property type="project" value="TreeGrafter"/>
</dbReference>
<dbReference type="CDD" id="cd01536">
    <property type="entry name" value="PBP1_ABC_sugar_binding-like"/>
    <property type="match status" value="1"/>
</dbReference>
<comment type="similarity">
    <text evidence="2">Belongs to the bacterial solute-binding protein 2 family.</text>
</comment>
<organism evidence="4 5">
    <name type="scientific">Paenibacillus silvestris</name>
    <dbReference type="NCBI Taxonomy" id="2606219"/>
    <lineage>
        <taxon>Bacteria</taxon>
        <taxon>Bacillati</taxon>
        <taxon>Bacillota</taxon>
        <taxon>Bacilli</taxon>
        <taxon>Bacillales</taxon>
        <taxon>Paenibacillaceae</taxon>
        <taxon>Paenibacillus</taxon>
    </lineage>
</organism>
<dbReference type="Pfam" id="PF13407">
    <property type="entry name" value="Peripla_BP_4"/>
    <property type="match status" value="1"/>
</dbReference>
<evidence type="ECO:0000313" key="5">
    <source>
        <dbReference type="Proteomes" id="UP000481087"/>
    </source>
</evidence>
<accession>A0A6L8UV85</accession>
<evidence type="ECO:0000313" key="4">
    <source>
        <dbReference type="EMBL" id="MZQ81272.1"/>
    </source>
</evidence>
<dbReference type="PANTHER" id="PTHR30036">
    <property type="entry name" value="D-XYLOSE-BINDING PERIPLASMIC PROTEIN"/>
    <property type="match status" value="1"/>
</dbReference>
<keyword evidence="5" id="KW-1185">Reference proteome</keyword>
<evidence type="ECO:0000256" key="1">
    <source>
        <dbReference type="ARBA" id="ARBA00004196"/>
    </source>
</evidence>
<sequence>MANITKTCLHLRERSIRALSVTLRKSFLILVFFSLFTTVGCQDSNHTTGPLFSTVTPSSSQKSEHPPAYTFGIIYPMAHSFYEVITQLAEKTAASNSVQLIVKAPEEVSLEQQIRMMETMIKQKVDGIAIAPIDPDALVPAINKAVEAGIPVVCFETDSPLSRRLSYIGPDHYKGGALMGEVVSKLMKGKGMVLVESGMSSTPIQKNRLSGMLDYLSRNTAIQVLEVGYNEGSSDKALSDLERMIDDHPHFDTLITLDILSSSASILLWKAKGLKRNALSFGMMPNVKEALINGQITSVISQNEQVWGDDIIAQLLRAARGETIPVYMDTGNKEMTKDSLEVR</sequence>
<reference evidence="4 5" key="1">
    <citation type="submission" date="2019-12" db="EMBL/GenBank/DDBJ databases">
        <title>Paenibacillus sp. nov. sp. isolated from soil.</title>
        <authorList>
            <person name="Kim J."/>
            <person name="Jeong S.E."/>
            <person name="Jung H.S."/>
            <person name="Jeon C.O."/>
        </authorList>
    </citation>
    <scope>NUCLEOTIDE SEQUENCE [LARGE SCALE GENOMIC DNA]</scope>
    <source>
        <strain evidence="4 5">5J-6</strain>
    </source>
</reference>
<proteinExistence type="inferred from homology"/>
<dbReference type="GO" id="GO:0030288">
    <property type="term" value="C:outer membrane-bounded periplasmic space"/>
    <property type="evidence" value="ECO:0007669"/>
    <property type="project" value="TreeGrafter"/>
</dbReference>
<dbReference type="SUPFAM" id="SSF53822">
    <property type="entry name" value="Periplasmic binding protein-like I"/>
    <property type="match status" value="1"/>
</dbReference>
<dbReference type="InterPro" id="IPR028082">
    <property type="entry name" value="Peripla_BP_I"/>
</dbReference>
<dbReference type="AlphaFoldDB" id="A0A6L8UV85"/>
<gene>
    <name evidence="4" type="ORF">GQF01_03930</name>
</gene>
<dbReference type="Gene3D" id="3.40.50.2300">
    <property type="match status" value="2"/>
</dbReference>
<evidence type="ECO:0000259" key="3">
    <source>
        <dbReference type="Pfam" id="PF13407"/>
    </source>
</evidence>
<comment type="subcellular location">
    <subcellularLocation>
        <location evidence="1">Cell envelope</location>
    </subcellularLocation>
</comment>
<dbReference type="PANTHER" id="PTHR30036:SF7">
    <property type="entry name" value="ABC TRANSPORTER PERIPLASMIC-BINDING PROTEIN YPHF"/>
    <property type="match status" value="1"/>
</dbReference>
<dbReference type="InterPro" id="IPR050555">
    <property type="entry name" value="Bact_Solute-Bind_Prot2"/>
</dbReference>
<comment type="caution">
    <text evidence="4">The sequence shown here is derived from an EMBL/GenBank/DDBJ whole genome shotgun (WGS) entry which is preliminary data.</text>
</comment>
<name>A0A6L8UV85_9BACL</name>
<feature type="domain" description="Periplasmic binding protein" evidence="3">
    <location>
        <begin position="74"/>
        <end position="322"/>
    </location>
</feature>
<dbReference type="Proteomes" id="UP000481087">
    <property type="component" value="Unassembled WGS sequence"/>
</dbReference>
<dbReference type="EMBL" id="WTUZ01000010">
    <property type="protein sequence ID" value="MZQ81272.1"/>
    <property type="molecule type" value="Genomic_DNA"/>
</dbReference>
<protein>
    <submittedName>
        <fullName evidence="4">Substrate-binding domain-containing protein</fullName>
    </submittedName>
</protein>